<dbReference type="EMBL" id="CP021934">
    <property type="protein sequence ID" value="ASC03210.1"/>
    <property type="molecule type" value="Genomic_DNA"/>
</dbReference>
<organism evidence="1 2">
    <name type="scientific">Fusobacterium nucleatum subsp. polymorphum</name>
    <name type="common">Fusobacterium polymorphum</name>
    <dbReference type="NCBI Taxonomy" id="76857"/>
    <lineage>
        <taxon>Bacteria</taxon>
        <taxon>Fusobacteriati</taxon>
        <taxon>Fusobacteriota</taxon>
        <taxon>Fusobacteriia</taxon>
        <taxon>Fusobacteriales</taxon>
        <taxon>Fusobacteriaceae</taxon>
        <taxon>Fusobacterium</taxon>
    </lineage>
</organism>
<proteinExistence type="predicted"/>
<dbReference type="RefSeq" id="WP_084034780.1">
    <property type="nucleotide sequence ID" value="NZ_CP021934.1"/>
</dbReference>
<protein>
    <submittedName>
        <fullName evidence="1">Uncharacterized protein</fullName>
    </submittedName>
</protein>
<dbReference type="Proteomes" id="UP000196759">
    <property type="component" value="Chromosome"/>
</dbReference>
<evidence type="ECO:0000313" key="1">
    <source>
        <dbReference type="EMBL" id="ASC03210.1"/>
    </source>
</evidence>
<reference evidence="1 2" key="1">
    <citation type="submission" date="2017-06" db="EMBL/GenBank/DDBJ databases">
        <title>Draft genome sequence of Fusobacterium nucleatum subsp. polymorphum KCOM 1260 (=ChDC F218).</title>
        <authorList>
            <person name="Kook J.-K."/>
            <person name="Park S.-N."/>
            <person name="Lim Y.K."/>
            <person name="Roh H."/>
        </authorList>
    </citation>
    <scope>NUCLEOTIDE SEQUENCE [LARGE SCALE GENOMIC DNA]</scope>
    <source>
        <strain evidence="2">KCOM 1260 (ChDC F218)</strain>
    </source>
</reference>
<sequence length="102" mass="12459">MPSHERFSCKRKASSILEIGKVKFYFNSMDNTFFQRGLGKKESPWFEIIKEYMRLKEIGNTKNLNKFIFDFKEKYINKKLNKEFYQRLIPKMDNIELLKNLY</sequence>
<dbReference type="AlphaFoldDB" id="A0A1Z3CIS4"/>
<gene>
    <name evidence="1" type="ORF">CBG50_07850</name>
</gene>
<evidence type="ECO:0000313" key="2">
    <source>
        <dbReference type="Proteomes" id="UP000196759"/>
    </source>
</evidence>
<name>A0A1Z3CIS4_FUSNP</name>
<accession>A0A1Z3CIS4</accession>
<keyword evidence="2" id="KW-1185">Reference proteome</keyword>